<keyword evidence="5" id="KW-1185">Reference proteome</keyword>
<gene>
    <name evidence="4" type="ORF">C0V70_12425</name>
</gene>
<keyword evidence="1" id="KW-0805">Transcription regulation</keyword>
<dbReference type="InterPro" id="IPR001647">
    <property type="entry name" value="HTH_TetR"/>
</dbReference>
<dbReference type="Pfam" id="PF00440">
    <property type="entry name" value="TetR_N"/>
    <property type="match status" value="1"/>
</dbReference>
<name>A0A2K9NTP4_BACTC</name>
<accession>A0A2K9NTP4</accession>
<evidence type="ECO:0000313" key="5">
    <source>
        <dbReference type="Proteomes" id="UP000235584"/>
    </source>
</evidence>
<dbReference type="KEGG" id="bsto:C0V70_12425"/>
<dbReference type="InterPro" id="IPR009057">
    <property type="entry name" value="Homeodomain-like_sf"/>
</dbReference>
<dbReference type="AlphaFoldDB" id="A0A2K9NTP4"/>
<evidence type="ECO:0000256" key="2">
    <source>
        <dbReference type="ARBA" id="ARBA00023125"/>
    </source>
</evidence>
<dbReference type="GO" id="GO:0000976">
    <property type="term" value="F:transcription cis-regulatory region binding"/>
    <property type="evidence" value="ECO:0007669"/>
    <property type="project" value="TreeGrafter"/>
</dbReference>
<dbReference type="PANTHER" id="PTHR30055:SF234">
    <property type="entry name" value="HTH-TYPE TRANSCRIPTIONAL REGULATOR BETI"/>
    <property type="match status" value="1"/>
</dbReference>
<proteinExistence type="predicted"/>
<dbReference type="PROSITE" id="PS50977">
    <property type="entry name" value="HTH_TETR_2"/>
    <property type="match status" value="1"/>
</dbReference>
<dbReference type="InterPro" id="IPR023772">
    <property type="entry name" value="DNA-bd_HTH_TetR-type_CS"/>
</dbReference>
<sequence>MASKSTKPKNKDRLATEERLLSAAEQIIAKHGFKGATTRMIAKKADVNVALITRYFGGKYELLVRMVERKATEKRYTHLAYPVQESITDECLLFVRHRINHFTEDLVIFRVILLQFLTDSKFLKRFQENLEIFERHPEFEERVLTLINNKKMINTIQPQQILDTLEDYIFGVVVGRILIHMGDDTMWEDIEHFVRSYCSSFELKK</sequence>
<dbReference type="Gene3D" id="1.10.357.10">
    <property type="entry name" value="Tetracycline Repressor, domain 2"/>
    <property type="match status" value="1"/>
</dbReference>
<dbReference type="PROSITE" id="PS01081">
    <property type="entry name" value="HTH_TETR_1"/>
    <property type="match status" value="1"/>
</dbReference>
<evidence type="ECO:0000313" key="4">
    <source>
        <dbReference type="EMBL" id="AUN98893.1"/>
    </source>
</evidence>
<dbReference type="RefSeq" id="WP_102244184.1">
    <property type="nucleotide sequence ID" value="NZ_CP025704.1"/>
</dbReference>
<keyword evidence="2" id="KW-0238">DNA-binding</keyword>
<dbReference type="SUPFAM" id="SSF46689">
    <property type="entry name" value="Homeodomain-like"/>
    <property type="match status" value="1"/>
</dbReference>
<evidence type="ECO:0000256" key="1">
    <source>
        <dbReference type="ARBA" id="ARBA00023015"/>
    </source>
</evidence>
<dbReference type="PANTHER" id="PTHR30055">
    <property type="entry name" value="HTH-TYPE TRANSCRIPTIONAL REGULATOR RUTR"/>
    <property type="match status" value="1"/>
</dbReference>
<keyword evidence="3" id="KW-0804">Transcription</keyword>
<dbReference type="GO" id="GO:0003700">
    <property type="term" value="F:DNA-binding transcription factor activity"/>
    <property type="evidence" value="ECO:0007669"/>
    <property type="project" value="TreeGrafter"/>
</dbReference>
<protein>
    <submittedName>
        <fullName evidence="4">Uncharacterized protein</fullName>
    </submittedName>
</protein>
<dbReference type="EMBL" id="CP025704">
    <property type="protein sequence ID" value="AUN98893.1"/>
    <property type="molecule type" value="Genomic_DNA"/>
</dbReference>
<dbReference type="InterPro" id="IPR050109">
    <property type="entry name" value="HTH-type_TetR-like_transc_reg"/>
</dbReference>
<dbReference type="Proteomes" id="UP000235584">
    <property type="component" value="Chromosome"/>
</dbReference>
<reference evidence="4 5" key="1">
    <citation type="submission" date="2018-01" db="EMBL/GenBank/DDBJ databases">
        <title>Complete genome sequence of Bacteriovorax stolpii DSM12778.</title>
        <authorList>
            <person name="Tang B."/>
            <person name="Chang J."/>
        </authorList>
    </citation>
    <scope>NUCLEOTIDE SEQUENCE [LARGE SCALE GENOMIC DNA]</scope>
    <source>
        <strain evidence="4 5">DSM 12778</strain>
    </source>
</reference>
<dbReference type="PRINTS" id="PR00455">
    <property type="entry name" value="HTHTETR"/>
</dbReference>
<evidence type="ECO:0000256" key="3">
    <source>
        <dbReference type="ARBA" id="ARBA00023163"/>
    </source>
</evidence>
<organism evidence="4 5">
    <name type="scientific">Bacteriovorax stolpii</name>
    <name type="common">Bdellovibrio stolpii</name>
    <dbReference type="NCBI Taxonomy" id="960"/>
    <lineage>
        <taxon>Bacteria</taxon>
        <taxon>Pseudomonadati</taxon>
        <taxon>Bdellovibrionota</taxon>
        <taxon>Bacteriovoracia</taxon>
        <taxon>Bacteriovoracales</taxon>
        <taxon>Bacteriovoracaceae</taxon>
        <taxon>Bacteriovorax</taxon>
    </lineage>
</organism>